<evidence type="ECO:0000259" key="2">
    <source>
        <dbReference type="Pfam" id="PF13400"/>
    </source>
</evidence>
<keyword evidence="1" id="KW-0812">Transmembrane</keyword>
<evidence type="ECO:0000256" key="1">
    <source>
        <dbReference type="SAM" id="Phobius"/>
    </source>
</evidence>
<dbReference type="InterPro" id="IPR028087">
    <property type="entry name" value="Tad_N"/>
</dbReference>
<accession>A0ABS4GAU9</accession>
<dbReference type="RefSeq" id="WP_209510571.1">
    <property type="nucleotide sequence ID" value="NZ_JAGGKS010000002.1"/>
</dbReference>
<organism evidence="3 4">
    <name type="scientific">Sedimentibacter acidaminivorans</name>
    <dbReference type="NCBI Taxonomy" id="913099"/>
    <lineage>
        <taxon>Bacteria</taxon>
        <taxon>Bacillati</taxon>
        <taxon>Bacillota</taxon>
        <taxon>Tissierellia</taxon>
        <taxon>Sedimentibacter</taxon>
    </lineage>
</organism>
<dbReference type="Proteomes" id="UP001519342">
    <property type="component" value="Unassembled WGS sequence"/>
</dbReference>
<evidence type="ECO:0000313" key="3">
    <source>
        <dbReference type="EMBL" id="MBP1924804.1"/>
    </source>
</evidence>
<sequence length="307" mass="34849">MLIKYKQFFRDESGQSMVLLILVLFSLIGIGAFVVDLGYKTYQIDKLQNAADSAALAGAMLITELTSDNDVKVNTINYANLNIQSKLSEEEAEILPIVKRNEGIVEVVINQKVPKFFASIIFNNDDFVSVTAKAKYFYRWDGEALPFVNLDDNYAVGQNIELWEKLSDSSGDFESLWKDEITIMNENDHENTYIMVNYSDGLTITKGVVANVKQEVQTIMDQNKPVYILSLSNDIINQEKYNALENRLTIDYDDLVLLEANMISYEPNGNMQRILLQVLNIYNIGNNEYPRDYTNAEAARIVSALIE</sequence>
<keyword evidence="1" id="KW-1133">Transmembrane helix</keyword>
<feature type="transmembrane region" description="Helical" evidence="1">
    <location>
        <begin position="17"/>
        <end position="39"/>
    </location>
</feature>
<comment type="caution">
    <text evidence="3">The sequence shown here is derived from an EMBL/GenBank/DDBJ whole genome shotgun (WGS) entry which is preliminary data.</text>
</comment>
<reference evidence="3 4" key="1">
    <citation type="submission" date="2021-03" db="EMBL/GenBank/DDBJ databases">
        <title>Genomic Encyclopedia of Type Strains, Phase IV (KMG-IV): sequencing the most valuable type-strain genomes for metagenomic binning, comparative biology and taxonomic classification.</title>
        <authorList>
            <person name="Goeker M."/>
        </authorList>
    </citation>
    <scope>NUCLEOTIDE SEQUENCE [LARGE SCALE GENOMIC DNA]</scope>
    <source>
        <strain evidence="3 4">DSM 24004</strain>
    </source>
</reference>
<keyword evidence="1" id="KW-0472">Membrane</keyword>
<protein>
    <recommendedName>
        <fullName evidence="2">Putative Flp pilus-assembly TadG-like N-terminal domain-containing protein</fullName>
    </recommendedName>
</protein>
<feature type="domain" description="Putative Flp pilus-assembly TadG-like N-terminal" evidence="2">
    <location>
        <begin position="14"/>
        <end position="60"/>
    </location>
</feature>
<dbReference type="Pfam" id="PF13400">
    <property type="entry name" value="Tad"/>
    <property type="match status" value="1"/>
</dbReference>
<keyword evidence="4" id="KW-1185">Reference proteome</keyword>
<name>A0ABS4GAU9_9FIRM</name>
<gene>
    <name evidence="3" type="ORF">J2Z76_000661</name>
</gene>
<evidence type="ECO:0000313" key="4">
    <source>
        <dbReference type="Proteomes" id="UP001519342"/>
    </source>
</evidence>
<dbReference type="EMBL" id="JAGGKS010000002">
    <property type="protein sequence ID" value="MBP1924804.1"/>
    <property type="molecule type" value="Genomic_DNA"/>
</dbReference>
<proteinExistence type="predicted"/>